<dbReference type="Proteomes" id="UP000250369">
    <property type="component" value="Unassembled WGS sequence"/>
</dbReference>
<gene>
    <name evidence="1" type="ORF">DQG23_02640</name>
</gene>
<keyword evidence="2" id="KW-1185">Reference proteome</keyword>
<comment type="caution">
    <text evidence="1">The sequence shown here is derived from an EMBL/GenBank/DDBJ whole genome shotgun (WGS) entry which is preliminary data.</text>
</comment>
<reference evidence="1 2" key="1">
    <citation type="journal article" date="2009" name="Int. J. Syst. Evol. Microbiol.">
        <title>Paenibacillus contaminans sp. nov., isolated from a contaminated laboratory plate.</title>
        <authorList>
            <person name="Chou J.H."/>
            <person name="Lee J.H."/>
            <person name="Lin M.C."/>
            <person name="Chang P.S."/>
            <person name="Arun A.B."/>
            <person name="Young C.C."/>
            <person name="Chen W.M."/>
        </authorList>
    </citation>
    <scope>NUCLEOTIDE SEQUENCE [LARGE SCALE GENOMIC DNA]</scope>
    <source>
        <strain evidence="1 2">CKOBP-6</strain>
    </source>
</reference>
<name>A0A329MU54_9BACL</name>
<accession>A0A329MU54</accession>
<dbReference type="EMBL" id="QMFB01000001">
    <property type="protein sequence ID" value="RAV23110.1"/>
    <property type="molecule type" value="Genomic_DNA"/>
</dbReference>
<dbReference type="AlphaFoldDB" id="A0A329MU54"/>
<evidence type="ECO:0000313" key="1">
    <source>
        <dbReference type="EMBL" id="RAV23110.1"/>
    </source>
</evidence>
<evidence type="ECO:0000313" key="2">
    <source>
        <dbReference type="Proteomes" id="UP000250369"/>
    </source>
</evidence>
<proteinExistence type="predicted"/>
<sequence length="89" mass="10205">MGMEAGKGASLGAVFEIVFLPCNKFNETRFRRLKAYTRCHVNKQTYIEHQCPPQSGFLITSAAVRQFLHKQANKYYCAVFAFHVKCIGW</sequence>
<protein>
    <submittedName>
        <fullName evidence="1">Uncharacterized protein</fullName>
    </submittedName>
</protein>
<organism evidence="1 2">
    <name type="scientific">Paenibacillus contaminans</name>
    <dbReference type="NCBI Taxonomy" id="450362"/>
    <lineage>
        <taxon>Bacteria</taxon>
        <taxon>Bacillati</taxon>
        <taxon>Bacillota</taxon>
        <taxon>Bacilli</taxon>
        <taxon>Bacillales</taxon>
        <taxon>Paenibacillaceae</taxon>
        <taxon>Paenibacillus</taxon>
    </lineage>
</organism>